<dbReference type="Pfam" id="PF00155">
    <property type="entry name" value="Aminotran_1_2"/>
    <property type="match status" value="1"/>
</dbReference>
<dbReference type="PROSITE" id="PS00105">
    <property type="entry name" value="AA_TRANSFER_CLASS_1"/>
    <property type="match status" value="1"/>
</dbReference>
<name>A0A1K1SQF0_9PSEU</name>
<dbReference type="STRING" id="546364.SAMN04489730_6413"/>
<dbReference type="Gene3D" id="3.90.1150.10">
    <property type="entry name" value="Aspartate Aminotransferase, domain 1"/>
    <property type="match status" value="1"/>
</dbReference>
<feature type="region of interest" description="Disordered" evidence="6">
    <location>
        <begin position="1"/>
        <end position="29"/>
    </location>
</feature>
<dbReference type="EMBL" id="FPJG01000006">
    <property type="protein sequence ID" value="SFW86545.1"/>
    <property type="molecule type" value="Genomic_DNA"/>
</dbReference>
<dbReference type="InterPro" id="IPR015421">
    <property type="entry name" value="PyrdxlP-dep_Trfase_major"/>
</dbReference>
<keyword evidence="4" id="KW-0045">Antibiotic biosynthesis</keyword>
<dbReference type="RefSeq" id="WP_245805177.1">
    <property type="nucleotide sequence ID" value="NZ_FPJG01000006.1"/>
</dbReference>
<evidence type="ECO:0000256" key="6">
    <source>
        <dbReference type="SAM" id="MobiDB-lite"/>
    </source>
</evidence>
<evidence type="ECO:0000256" key="3">
    <source>
        <dbReference type="ARBA" id="ARBA00022679"/>
    </source>
</evidence>
<dbReference type="PANTHER" id="PTHR42832:SF3">
    <property type="entry name" value="L-GLUTAMINE--4-(METHYLSULFANYL)-2-OXOBUTANOATE AMINOTRANSFERASE"/>
    <property type="match status" value="1"/>
</dbReference>
<accession>A0A1K1SQF0</accession>
<comment type="similarity">
    <text evidence="5">Belongs to the class-I pyridoxal-phosphate-dependent aminotransferase family.</text>
</comment>
<dbReference type="InterPro" id="IPR004839">
    <property type="entry name" value="Aminotransferase_I/II_large"/>
</dbReference>
<dbReference type="PANTHER" id="PTHR42832">
    <property type="entry name" value="AMINO ACID AMINOTRANSFERASE"/>
    <property type="match status" value="1"/>
</dbReference>
<dbReference type="InterPro" id="IPR015422">
    <property type="entry name" value="PyrdxlP-dep_Trfase_small"/>
</dbReference>
<dbReference type="Proteomes" id="UP000182740">
    <property type="component" value="Unassembled WGS sequence"/>
</dbReference>
<dbReference type="GO" id="GO:0008483">
    <property type="term" value="F:transaminase activity"/>
    <property type="evidence" value="ECO:0007669"/>
    <property type="project" value="UniProtKB-KW"/>
</dbReference>
<dbReference type="AlphaFoldDB" id="A0A1K1SQF0"/>
<dbReference type="EC" id="2.6.1.-" evidence="5"/>
<evidence type="ECO:0000313" key="9">
    <source>
        <dbReference type="Proteomes" id="UP000182740"/>
    </source>
</evidence>
<dbReference type="InterPro" id="IPR015424">
    <property type="entry name" value="PyrdxlP-dep_Trfase"/>
</dbReference>
<keyword evidence="3 5" id="KW-0808">Transferase</keyword>
<dbReference type="InterPro" id="IPR004838">
    <property type="entry name" value="NHTrfase_class1_PyrdxlP-BS"/>
</dbReference>
<dbReference type="Gene3D" id="3.40.640.10">
    <property type="entry name" value="Type I PLP-dependent aspartate aminotransferase-like (Major domain)"/>
    <property type="match status" value="1"/>
</dbReference>
<sequence length="388" mass="41089">MSPVRPTAADPVTAGGSASAETDPPTPAGWTRERAIEIAVAAGHAPLDLSLGVPGEPPPTWCRAPVSRVAAAYPASRGTLPLRVAAAGYLARRYGITISADAVAASTGSKEFISTAPLFLREVLGPTTRDTVLIPALGYPPYEVGARLAGLRVHRIPTDEQFRMRLDRLPDTVAERALCLWVNSPANPTGVVTELGRIVRWARERGVLVLSDEAYAETTWCDVPRTALEHGCDGVLAVQSMSKRSNAPGLRVGFYAGDPAVVAGLVTHRRAAGFMASSDSQAQAAMLLDDDAHAQALREMNKYRIRYLVSALAVHGLPCSVPDGGMFAWLAVPDGDGVAFARYAAERAGLIVAAGQQYGPAGHGHVRIAATREVTAVRPRLELLRRDG</sequence>
<reference evidence="9" key="1">
    <citation type="submission" date="2016-11" db="EMBL/GenBank/DDBJ databases">
        <authorList>
            <person name="Varghese N."/>
            <person name="Submissions S."/>
        </authorList>
    </citation>
    <scope>NUCLEOTIDE SEQUENCE [LARGE SCALE GENOMIC DNA]</scope>
    <source>
        <strain evidence="9">DSM 44671</strain>
    </source>
</reference>
<feature type="domain" description="Aminotransferase class I/classII large" evidence="7">
    <location>
        <begin position="68"/>
        <end position="370"/>
    </location>
</feature>
<dbReference type="GO" id="GO:0017000">
    <property type="term" value="P:antibiotic biosynthetic process"/>
    <property type="evidence" value="ECO:0007669"/>
    <property type="project" value="UniProtKB-KW"/>
</dbReference>
<gene>
    <name evidence="8" type="ORF">SAMN04489730_6413</name>
</gene>
<evidence type="ECO:0000256" key="1">
    <source>
        <dbReference type="ARBA" id="ARBA00001933"/>
    </source>
</evidence>
<keyword evidence="2 5" id="KW-0032">Aminotransferase</keyword>
<comment type="cofactor">
    <cofactor evidence="1 5">
        <name>pyridoxal 5'-phosphate</name>
        <dbReference type="ChEBI" id="CHEBI:597326"/>
    </cofactor>
</comment>
<evidence type="ECO:0000256" key="4">
    <source>
        <dbReference type="ARBA" id="ARBA00023194"/>
    </source>
</evidence>
<protein>
    <recommendedName>
        <fullName evidence="5">Aminotransferase</fullName>
        <ecNumber evidence="5">2.6.1.-</ecNumber>
    </recommendedName>
</protein>
<keyword evidence="9" id="KW-1185">Reference proteome</keyword>
<proteinExistence type="inferred from homology"/>
<evidence type="ECO:0000256" key="5">
    <source>
        <dbReference type="RuleBase" id="RU000481"/>
    </source>
</evidence>
<evidence type="ECO:0000259" key="7">
    <source>
        <dbReference type="Pfam" id="PF00155"/>
    </source>
</evidence>
<evidence type="ECO:0000313" key="8">
    <source>
        <dbReference type="EMBL" id="SFW86545.1"/>
    </source>
</evidence>
<dbReference type="InterPro" id="IPR050881">
    <property type="entry name" value="LL-DAP_aminotransferase"/>
</dbReference>
<dbReference type="GO" id="GO:0030170">
    <property type="term" value="F:pyridoxal phosphate binding"/>
    <property type="evidence" value="ECO:0007669"/>
    <property type="project" value="InterPro"/>
</dbReference>
<evidence type="ECO:0000256" key="2">
    <source>
        <dbReference type="ARBA" id="ARBA00022576"/>
    </source>
</evidence>
<organism evidence="8 9">
    <name type="scientific">Amycolatopsis australiensis</name>
    <dbReference type="NCBI Taxonomy" id="546364"/>
    <lineage>
        <taxon>Bacteria</taxon>
        <taxon>Bacillati</taxon>
        <taxon>Actinomycetota</taxon>
        <taxon>Actinomycetes</taxon>
        <taxon>Pseudonocardiales</taxon>
        <taxon>Pseudonocardiaceae</taxon>
        <taxon>Amycolatopsis</taxon>
    </lineage>
</organism>
<dbReference type="CDD" id="cd00609">
    <property type="entry name" value="AAT_like"/>
    <property type="match status" value="1"/>
</dbReference>
<dbReference type="SUPFAM" id="SSF53383">
    <property type="entry name" value="PLP-dependent transferases"/>
    <property type="match status" value="1"/>
</dbReference>